<dbReference type="InterPro" id="IPR006660">
    <property type="entry name" value="Arsenate_reductase-like"/>
</dbReference>
<accession>A0A1E7Z578</accession>
<dbReference type="EC" id="1.20.4.1" evidence="4"/>
<reference evidence="5 6" key="1">
    <citation type="submission" date="2016-08" db="EMBL/GenBank/DDBJ databases">
        <authorList>
            <person name="Seilhamer J.J."/>
        </authorList>
    </citation>
    <scope>NUCLEOTIDE SEQUENCE [LARGE SCALE GENOMIC DNA]</scope>
    <source>
        <strain evidence="5 6">KCTC 42603</strain>
    </source>
</reference>
<dbReference type="Gene3D" id="3.40.30.10">
    <property type="entry name" value="Glutaredoxin"/>
    <property type="match status" value="1"/>
</dbReference>
<name>A0A1E7Z578_9ALTE</name>
<evidence type="ECO:0000256" key="3">
    <source>
        <dbReference type="PROSITE-ProRule" id="PRU01282"/>
    </source>
</evidence>
<dbReference type="SUPFAM" id="SSF52833">
    <property type="entry name" value="Thioredoxin-like"/>
    <property type="match status" value="1"/>
</dbReference>
<dbReference type="PROSITE" id="PS51353">
    <property type="entry name" value="ARSC"/>
    <property type="match status" value="1"/>
</dbReference>
<keyword evidence="2 4" id="KW-0560">Oxidoreductase</keyword>
<evidence type="ECO:0000313" key="5">
    <source>
        <dbReference type="EMBL" id="OFC68678.1"/>
    </source>
</evidence>
<dbReference type="EMBL" id="MDHN01000045">
    <property type="protein sequence ID" value="OFC68678.1"/>
    <property type="molecule type" value="Genomic_DNA"/>
</dbReference>
<evidence type="ECO:0000256" key="2">
    <source>
        <dbReference type="ARBA" id="ARBA00023002"/>
    </source>
</evidence>
<dbReference type="RefSeq" id="WP_070127716.1">
    <property type="nucleotide sequence ID" value="NZ_MDHN01000045.1"/>
</dbReference>
<comment type="catalytic activity">
    <reaction evidence="4">
        <text>[glutaredoxin]-dithiol + arsenate + glutathione + H(+) = glutathionyl-S-S-[glutaredoxin] + arsenite + H2O</text>
        <dbReference type="Rhea" id="RHEA:22016"/>
        <dbReference type="Rhea" id="RHEA-COMP:10729"/>
        <dbReference type="Rhea" id="RHEA-COMP:17668"/>
        <dbReference type="ChEBI" id="CHEBI:15377"/>
        <dbReference type="ChEBI" id="CHEBI:15378"/>
        <dbReference type="ChEBI" id="CHEBI:29242"/>
        <dbReference type="ChEBI" id="CHEBI:29950"/>
        <dbReference type="ChEBI" id="CHEBI:48597"/>
        <dbReference type="ChEBI" id="CHEBI:57925"/>
        <dbReference type="ChEBI" id="CHEBI:146199"/>
        <dbReference type="EC" id="1.20.4.1"/>
    </reaction>
</comment>
<sequence length="117" mass="13054">MSTIQILHNPRCSKSRQTLTLLQENGIEPEVIEYLKNPLSKTELEALAEKLGVNSPLEMMRTKEAEFKEQGLKATDITADQLFSAMADTPKLLERPVVINGNKARIGRPPEAVLEIL</sequence>
<evidence type="ECO:0000313" key="6">
    <source>
        <dbReference type="Proteomes" id="UP000175691"/>
    </source>
</evidence>
<dbReference type="NCBIfam" id="TIGR00014">
    <property type="entry name" value="arsC"/>
    <property type="match status" value="1"/>
</dbReference>
<dbReference type="GO" id="GO:0008794">
    <property type="term" value="F:arsenate reductase (glutaredoxin) activity"/>
    <property type="evidence" value="ECO:0007669"/>
    <property type="project" value="UniProtKB-UniRule"/>
</dbReference>
<comment type="caution">
    <text evidence="5">The sequence shown here is derived from an EMBL/GenBank/DDBJ whole genome shotgun (WGS) entry which is preliminary data.</text>
</comment>
<organism evidence="5 6">
    <name type="scientific">Alteromonas confluentis</name>
    <dbReference type="NCBI Taxonomy" id="1656094"/>
    <lineage>
        <taxon>Bacteria</taxon>
        <taxon>Pseudomonadati</taxon>
        <taxon>Pseudomonadota</taxon>
        <taxon>Gammaproteobacteria</taxon>
        <taxon>Alteromonadales</taxon>
        <taxon>Alteromonadaceae</taxon>
        <taxon>Alteromonas/Salinimonas group</taxon>
        <taxon>Alteromonas</taxon>
    </lineage>
</organism>
<protein>
    <recommendedName>
        <fullName evidence="4">Arsenate reductase</fullName>
        <ecNumber evidence="4">1.20.4.1</ecNumber>
    </recommendedName>
</protein>
<dbReference type="Proteomes" id="UP000175691">
    <property type="component" value="Unassembled WGS sequence"/>
</dbReference>
<comment type="similarity">
    <text evidence="1 3 4">Belongs to the ArsC family.</text>
</comment>
<evidence type="ECO:0000256" key="4">
    <source>
        <dbReference type="RuleBase" id="RU362029"/>
    </source>
</evidence>
<dbReference type="InterPro" id="IPR036249">
    <property type="entry name" value="Thioredoxin-like_sf"/>
</dbReference>
<proteinExistence type="inferred from homology"/>
<dbReference type="InterPro" id="IPR006659">
    <property type="entry name" value="Arsenate_reductase"/>
</dbReference>
<dbReference type="Pfam" id="PF03960">
    <property type="entry name" value="ArsC"/>
    <property type="match status" value="1"/>
</dbReference>
<evidence type="ECO:0000256" key="1">
    <source>
        <dbReference type="ARBA" id="ARBA00007198"/>
    </source>
</evidence>
<dbReference type="PANTHER" id="PTHR30041">
    <property type="entry name" value="ARSENATE REDUCTASE"/>
    <property type="match status" value="1"/>
</dbReference>
<dbReference type="AlphaFoldDB" id="A0A1E7Z578"/>
<dbReference type="OrthoDB" id="9790554at2"/>
<dbReference type="PANTHER" id="PTHR30041:SF4">
    <property type="entry name" value="ARSENATE REDUCTASE"/>
    <property type="match status" value="1"/>
</dbReference>
<dbReference type="CDD" id="cd03034">
    <property type="entry name" value="ArsC_ArsC"/>
    <property type="match status" value="1"/>
</dbReference>
<gene>
    <name evidence="5" type="ORF">BFC18_01085</name>
</gene>
<keyword evidence="6" id="KW-1185">Reference proteome</keyword>
<dbReference type="STRING" id="1656094.BFC18_01085"/>